<comment type="pathway">
    <text evidence="6">Amine and polyamine biosynthesis; putrescine biosynthesis via L-ornithine pathway; putrescine from L-ornithine: step 1/1.</text>
</comment>
<gene>
    <name evidence="11" type="ORF">NBR_LOCUS1197</name>
</gene>
<dbReference type="PANTHER" id="PTHR11482">
    <property type="entry name" value="ARGININE/DIAMINOPIMELATE/ORNITHINE DECARBOXYLASE"/>
    <property type="match status" value="1"/>
</dbReference>
<comment type="cofactor">
    <cofactor evidence="1">
        <name>pyridoxal 5'-phosphate</name>
        <dbReference type="ChEBI" id="CHEBI:597326"/>
    </cofactor>
</comment>
<dbReference type="InterPro" id="IPR002433">
    <property type="entry name" value="Orn_de-COase"/>
</dbReference>
<dbReference type="InterPro" id="IPR022644">
    <property type="entry name" value="De-COase2_N"/>
</dbReference>
<dbReference type="PRINTS" id="PR01182">
    <property type="entry name" value="ORNDCRBXLASE"/>
</dbReference>
<dbReference type="SUPFAM" id="SSF51419">
    <property type="entry name" value="PLP-binding barrel"/>
    <property type="match status" value="1"/>
</dbReference>
<dbReference type="EC" id="4.1.1.17" evidence="7"/>
<dbReference type="InterPro" id="IPR000183">
    <property type="entry name" value="Orn/DAP/Arg_de-COase"/>
</dbReference>
<name>A0A0N4XF94_NIPBR</name>
<evidence type="ECO:0000256" key="4">
    <source>
        <dbReference type="ARBA" id="ARBA00023115"/>
    </source>
</evidence>
<dbReference type="PROSITE" id="PS00878">
    <property type="entry name" value="ODR_DC_2_1"/>
    <property type="match status" value="1"/>
</dbReference>
<feature type="domain" description="Orn/DAP/Arg decarboxylase 2 N-terminal" evidence="10">
    <location>
        <begin position="46"/>
        <end position="151"/>
    </location>
</feature>
<protein>
    <recommendedName>
        <fullName evidence="7">ornithine decarboxylase</fullName>
        <ecNumber evidence="7">4.1.1.17</ecNumber>
    </recommendedName>
</protein>
<dbReference type="EMBL" id="UYSL01000842">
    <property type="protein sequence ID" value="VDL64493.1"/>
    <property type="molecule type" value="Genomic_DNA"/>
</dbReference>
<dbReference type="AlphaFoldDB" id="A0A0N4XF94"/>
<evidence type="ECO:0000256" key="8">
    <source>
        <dbReference type="ARBA" id="ARBA00046672"/>
    </source>
</evidence>
<evidence type="ECO:0000259" key="10">
    <source>
        <dbReference type="Pfam" id="PF02784"/>
    </source>
</evidence>
<dbReference type="GO" id="GO:0005737">
    <property type="term" value="C:cytoplasm"/>
    <property type="evidence" value="ECO:0007669"/>
    <property type="project" value="TreeGrafter"/>
</dbReference>
<evidence type="ECO:0000256" key="2">
    <source>
        <dbReference type="ARBA" id="ARBA00008872"/>
    </source>
</evidence>
<organism evidence="13">
    <name type="scientific">Nippostrongylus brasiliensis</name>
    <name type="common">Rat hookworm</name>
    <dbReference type="NCBI Taxonomy" id="27835"/>
    <lineage>
        <taxon>Eukaryota</taxon>
        <taxon>Metazoa</taxon>
        <taxon>Ecdysozoa</taxon>
        <taxon>Nematoda</taxon>
        <taxon>Chromadorea</taxon>
        <taxon>Rhabditida</taxon>
        <taxon>Rhabditina</taxon>
        <taxon>Rhabditomorpha</taxon>
        <taxon>Strongyloidea</taxon>
        <taxon>Heligmosomidae</taxon>
        <taxon>Nippostrongylus</taxon>
    </lineage>
</organism>
<proteinExistence type="inferred from homology"/>
<evidence type="ECO:0000256" key="5">
    <source>
        <dbReference type="ARBA" id="ARBA00023239"/>
    </source>
</evidence>
<dbReference type="Pfam" id="PF02784">
    <property type="entry name" value="Orn_Arg_deC_N"/>
    <property type="match status" value="1"/>
</dbReference>
<dbReference type="STRING" id="27835.A0A0N4XF94"/>
<evidence type="ECO:0000313" key="12">
    <source>
        <dbReference type="Proteomes" id="UP000271162"/>
    </source>
</evidence>
<keyword evidence="12" id="KW-1185">Reference proteome</keyword>
<evidence type="ECO:0000313" key="11">
    <source>
        <dbReference type="EMBL" id="VDL64493.1"/>
    </source>
</evidence>
<dbReference type="Gene3D" id="3.20.20.10">
    <property type="entry name" value="Alanine racemase"/>
    <property type="match status" value="1"/>
</dbReference>
<dbReference type="InterPro" id="IPR029066">
    <property type="entry name" value="PLP-binding_barrel"/>
</dbReference>
<accession>A0A0N4XF94</accession>
<keyword evidence="5" id="KW-0456">Lyase</keyword>
<dbReference type="PRINTS" id="PR01179">
    <property type="entry name" value="ODADCRBXLASE"/>
</dbReference>
<dbReference type="GO" id="GO:0004586">
    <property type="term" value="F:ornithine decarboxylase activity"/>
    <property type="evidence" value="ECO:0007669"/>
    <property type="project" value="UniProtKB-EC"/>
</dbReference>
<evidence type="ECO:0000256" key="6">
    <source>
        <dbReference type="ARBA" id="ARBA00034115"/>
    </source>
</evidence>
<reference evidence="11 12" key="2">
    <citation type="submission" date="2018-11" db="EMBL/GenBank/DDBJ databases">
        <authorList>
            <consortium name="Pathogen Informatics"/>
        </authorList>
    </citation>
    <scope>NUCLEOTIDE SEQUENCE [LARGE SCALE GENOMIC DNA]</scope>
</reference>
<evidence type="ECO:0000256" key="7">
    <source>
        <dbReference type="ARBA" id="ARBA00034138"/>
    </source>
</evidence>
<evidence type="ECO:0000256" key="9">
    <source>
        <dbReference type="ARBA" id="ARBA00049127"/>
    </source>
</evidence>
<reference evidence="13" key="1">
    <citation type="submission" date="2017-02" db="UniProtKB">
        <authorList>
            <consortium name="WormBaseParasite"/>
        </authorList>
    </citation>
    <scope>IDENTIFICATION</scope>
</reference>
<dbReference type="WBParaSite" id="NBR_0000119601-mRNA-1">
    <property type="protein sequence ID" value="NBR_0000119601-mRNA-1"/>
    <property type="gene ID" value="NBR_0000119601"/>
</dbReference>
<dbReference type="GO" id="GO:0033387">
    <property type="term" value="P:putrescine biosynthetic process from arginine, via ornithine"/>
    <property type="evidence" value="ECO:0007669"/>
    <property type="project" value="TreeGrafter"/>
</dbReference>
<comment type="catalytic activity">
    <reaction evidence="9">
        <text>L-ornithine + H(+) = putrescine + CO2</text>
        <dbReference type="Rhea" id="RHEA:22964"/>
        <dbReference type="ChEBI" id="CHEBI:15378"/>
        <dbReference type="ChEBI" id="CHEBI:16526"/>
        <dbReference type="ChEBI" id="CHEBI:46911"/>
        <dbReference type="ChEBI" id="CHEBI:326268"/>
        <dbReference type="EC" id="4.1.1.17"/>
    </reaction>
</comment>
<sequence length="157" mass="17479">MASGRQTASGVVQHDGTLTVNEFARKTAFRYDSKGIQQPFSIIDLDVVKRQLEIWRRALPSVKPYYAVKCNPDLNILRTLSAHGACFDCASLEEMKLVLSHGFATSADIVLAHPVKSEQCIRFALEHGITAMTLDSVEELRKIAEITTDAKYFSPIH</sequence>
<dbReference type="InterPro" id="IPR022653">
    <property type="entry name" value="De-COase2_pyr-phos_BS"/>
</dbReference>
<evidence type="ECO:0000313" key="13">
    <source>
        <dbReference type="WBParaSite" id="NBR_0000119601-mRNA-1"/>
    </source>
</evidence>
<comment type="similarity">
    <text evidence="2">Belongs to the Orn/Lys/Arg decarboxylase class-II family.</text>
</comment>
<dbReference type="OMA" id="WRNIEEN"/>
<dbReference type="Proteomes" id="UP000271162">
    <property type="component" value="Unassembled WGS sequence"/>
</dbReference>
<evidence type="ECO:0000256" key="1">
    <source>
        <dbReference type="ARBA" id="ARBA00001933"/>
    </source>
</evidence>
<keyword evidence="3" id="KW-0663">Pyridoxal phosphate</keyword>
<dbReference type="PANTHER" id="PTHR11482:SF6">
    <property type="entry name" value="ORNITHINE DECARBOXYLASE 1-RELATED"/>
    <property type="match status" value="1"/>
</dbReference>
<keyword evidence="4" id="KW-0620">Polyamine biosynthesis</keyword>
<comment type="subunit">
    <text evidence="8">Homodimer. Only the dimer is catalytically active, as the active sites are constructed of residues from both monomers.</text>
</comment>
<evidence type="ECO:0000256" key="3">
    <source>
        <dbReference type="ARBA" id="ARBA00022898"/>
    </source>
</evidence>